<dbReference type="AlphaFoldDB" id="A0A0N8H9V0"/>
<protein>
    <recommendedName>
        <fullName evidence="5">Phospholipid/glycerol acyltransferase domain-containing protein</fullName>
    </recommendedName>
</protein>
<organism evidence="6 7">
    <name type="scientific">Jiulongibacter sediminis</name>
    <dbReference type="NCBI Taxonomy" id="1605367"/>
    <lineage>
        <taxon>Bacteria</taxon>
        <taxon>Pseudomonadati</taxon>
        <taxon>Bacteroidota</taxon>
        <taxon>Cytophagia</taxon>
        <taxon>Cytophagales</taxon>
        <taxon>Leadbetterellaceae</taxon>
        <taxon>Jiulongibacter</taxon>
    </lineage>
</organism>
<dbReference type="RefSeq" id="WP_055145850.1">
    <property type="nucleotide sequence ID" value="NZ_JXSZ01000006.1"/>
</dbReference>
<dbReference type="PANTHER" id="PTHR10434">
    <property type="entry name" value="1-ACYL-SN-GLYCEROL-3-PHOSPHATE ACYLTRANSFERASE"/>
    <property type="match status" value="1"/>
</dbReference>
<dbReference type="Proteomes" id="UP000050454">
    <property type="component" value="Unassembled WGS sequence"/>
</dbReference>
<name>A0A0N8H9V0_9BACT</name>
<dbReference type="GO" id="GO:0006654">
    <property type="term" value="P:phosphatidic acid biosynthetic process"/>
    <property type="evidence" value="ECO:0007669"/>
    <property type="project" value="TreeGrafter"/>
</dbReference>
<feature type="transmembrane region" description="Helical" evidence="4">
    <location>
        <begin position="47"/>
        <end position="64"/>
    </location>
</feature>
<evidence type="ECO:0000256" key="1">
    <source>
        <dbReference type="ARBA" id="ARBA00005189"/>
    </source>
</evidence>
<evidence type="ECO:0000259" key="5">
    <source>
        <dbReference type="SMART" id="SM00563"/>
    </source>
</evidence>
<proteinExistence type="predicted"/>
<dbReference type="STRING" id="1605367.AFM12_07015"/>
<keyword evidence="7" id="KW-1185">Reference proteome</keyword>
<comment type="caution">
    <text evidence="6">The sequence shown here is derived from an EMBL/GenBank/DDBJ whole genome shotgun (WGS) entry which is preliminary data.</text>
</comment>
<dbReference type="SUPFAM" id="SSF69593">
    <property type="entry name" value="Glycerol-3-phosphate (1)-acyltransferase"/>
    <property type="match status" value="1"/>
</dbReference>
<keyword evidence="2" id="KW-0808">Transferase</keyword>
<evidence type="ECO:0000256" key="4">
    <source>
        <dbReference type="SAM" id="Phobius"/>
    </source>
</evidence>
<dbReference type="InterPro" id="IPR002123">
    <property type="entry name" value="Plipid/glycerol_acylTrfase"/>
</dbReference>
<evidence type="ECO:0000313" key="6">
    <source>
        <dbReference type="EMBL" id="KPM48388.1"/>
    </source>
</evidence>
<keyword evidence="4" id="KW-0812">Transmembrane</keyword>
<feature type="transmembrane region" description="Helical" evidence="4">
    <location>
        <begin position="7"/>
        <end position="35"/>
    </location>
</feature>
<comment type="pathway">
    <text evidence="1">Lipid metabolism.</text>
</comment>
<keyword evidence="3" id="KW-0012">Acyltransferase</keyword>
<evidence type="ECO:0000313" key="7">
    <source>
        <dbReference type="Proteomes" id="UP000050454"/>
    </source>
</evidence>
<evidence type="ECO:0000256" key="3">
    <source>
        <dbReference type="ARBA" id="ARBA00023315"/>
    </source>
</evidence>
<dbReference type="OrthoDB" id="9803035at2"/>
<evidence type="ECO:0000256" key="2">
    <source>
        <dbReference type="ARBA" id="ARBA00022679"/>
    </source>
</evidence>
<dbReference type="SMART" id="SM00563">
    <property type="entry name" value="PlsC"/>
    <property type="match status" value="1"/>
</dbReference>
<feature type="domain" description="Phospholipid/glycerol acyltransferase" evidence="5">
    <location>
        <begin position="74"/>
        <end position="190"/>
    </location>
</feature>
<dbReference type="Pfam" id="PF01553">
    <property type="entry name" value="Acyltransferase"/>
    <property type="match status" value="1"/>
</dbReference>
<keyword evidence="4" id="KW-0472">Membrane</keyword>
<keyword evidence="4" id="KW-1133">Transmembrane helix</keyword>
<dbReference type="GO" id="GO:0003841">
    <property type="term" value="F:1-acylglycerol-3-phosphate O-acyltransferase activity"/>
    <property type="evidence" value="ECO:0007669"/>
    <property type="project" value="TreeGrafter"/>
</dbReference>
<gene>
    <name evidence="6" type="ORF">AFM12_07015</name>
</gene>
<dbReference type="CDD" id="cd07989">
    <property type="entry name" value="LPLAT_AGPAT-like"/>
    <property type="match status" value="1"/>
</dbReference>
<reference evidence="6 7" key="1">
    <citation type="submission" date="2015-07" db="EMBL/GenBank/DDBJ databases">
        <title>The draft genome sequence of Leadbetterella sp. JN14-9.</title>
        <authorList>
            <person name="Liu Y."/>
            <person name="Du J."/>
            <person name="Shao Z."/>
        </authorList>
    </citation>
    <scope>NUCLEOTIDE SEQUENCE [LARGE SCALE GENOMIC DNA]</scope>
    <source>
        <strain evidence="6 7">JN14-9</strain>
    </source>
</reference>
<accession>A0A0N8H9V0</accession>
<dbReference type="PANTHER" id="PTHR10434:SF66">
    <property type="entry name" value="PHOSPHOLIPID_GLYCEROL ACYLTRANSFERASE DOMAIN-CONTAINING PROTEIN"/>
    <property type="match status" value="1"/>
</dbReference>
<sequence>MKKALSLIFTLYCGIIFLVPFLVLFPFIFICIQFKPLHRFAHRIIRFWSYIFFFLTGMPIKRIFRFRPDKKKAYVFVANHFTYLDIAAGMNIVDNYFAYVGKSSVKKAPLFGYMFAKLHIQVDRSDKWSRTKSLKKGIDTVKSGRSVFIMPEGGIVGENPPQMHTPLKDGPFIMAIENQVPIVPVTFLNFHEINKPLDRFNFGIRPKVIFNEKIETKGMKKEDIEPLKRKVYQIIQGDLDAYWNYKSLPYSS</sequence>
<dbReference type="EMBL" id="LGTQ01000006">
    <property type="protein sequence ID" value="KPM48388.1"/>
    <property type="molecule type" value="Genomic_DNA"/>
</dbReference>